<feature type="transmembrane region" description="Helical" evidence="6">
    <location>
        <begin position="109"/>
        <end position="126"/>
    </location>
</feature>
<dbReference type="InterPro" id="IPR002797">
    <property type="entry name" value="Polysacc_synth"/>
</dbReference>
<dbReference type="Pfam" id="PF01943">
    <property type="entry name" value="Polysacc_synt"/>
    <property type="match status" value="1"/>
</dbReference>
<dbReference type="EMBL" id="JAARZA010000003">
    <property type="protein sequence ID" value="MBC2240445.1"/>
    <property type="molecule type" value="Genomic_DNA"/>
</dbReference>
<dbReference type="PANTHER" id="PTHR30250:SF11">
    <property type="entry name" value="O-ANTIGEN TRANSPORTER-RELATED"/>
    <property type="match status" value="1"/>
</dbReference>
<evidence type="ECO:0000256" key="3">
    <source>
        <dbReference type="ARBA" id="ARBA00022692"/>
    </source>
</evidence>
<dbReference type="PANTHER" id="PTHR30250">
    <property type="entry name" value="PST FAMILY PREDICTED COLANIC ACID TRANSPORTER"/>
    <property type="match status" value="1"/>
</dbReference>
<feature type="transmembrane region" description="Helical" evidence="6">
    <location>
        <begin position="272"/>
        <end position="293"/>
    </location>
</feature>
<feature type="transmembrane region" description="Helical" evidence="6">
    <location>
        <begin position="165"/>
        <end position="185"/>
    </location>
</feature>
<feature type="transmembrane region" description="Helical" evidence="6">
    <location>
        <begin position="231"/>
        <end position="251"/>
    </location>
</feature>
<protein>
    <submittedName>
        <fullName evidence="7">Oligosaccharide flippase family protein</fullName>
    </submittedName>
</protein>
<feature type="transmembrane region" description="Helical" evidence="6">
    <location>
        <begin position="197"/>
        <end position="219"/>
    </location>
</feature>
<evidence type="ECO:0000256" key="1">
    <source>
        <dbReference type="ARBA" id="ARBA00004651"/>
    </source>
</evidence>
<evidence type="ECO:0000256" key="5">
    <source>
        <dbReference type="ARBA" id="ARBA00023136"/>
    </source>
</evidence>
<dbReference type="InterPro" id="IPR050833">
    <property type="entry name" value="Poly_Biosynth_Transport"/>
</dbReference>
<dbReference type="Proteomes" id="UP000553016">
    <property type="component" value="Unassembled WGS sequence"/>
</dbReference>
<gene>
    <name evidence="7" type="ORF">HCB35_08140</name>
</gene>
<feature type="transmembrane region" description="Helical" evidence="6">
    <location>
        <begin position="12"/>
        <end position="34"/>
    </location>
</feature>
<keyword evidence="3 6" id="KW-0812">Transmembrane</keyword>
<keyword evidence="4 6" id="KW-1133">Transmembrane helix</keyword>
<keyword evidence="2" id="KW-1003">Cell membrane</keyword>
<sequence>MLRVLRNIAKNVYGITIIKKGIVIISGLLSMILLTRFLGPELKGEYSYLFNLVTIGMTILNLGISLVYPEYKRREREYRNVFITLSLLQFVVYIALSLLFFFLSGMGNYGIVAILISVSILNLQLSQLNLVEDIRSHSVITIIGAVSNLLFTMILFYFFNSNVSLVLLVFLIKNVILIACTLKVLMRNFHFDGSKKVFQTILVTGMLPMLTTFLISINYRVDIVLLGWMNVSFYDIGLYSTGVQLAEYAWMIPDIFKEVMLHKNARRDDIKALLFSLRMATTSVLFFGLLMIVDGKWLIEFMFGSNFSGAYSITILMFLAVPAMVYTKIIGTLFIANGKWRFYFVTLLITVLLNIALNIALVPFFGTMGSAAASIVSYSLSGGVFLNWLVRNTEAKWYDAILIQKQDVVQIWQIIKR</sequence>
<evidence type="ECO:0000256" key="2">
    <source>
        <dbReference type="ARBA" id="ARBA00022475"/>
    </source>
</evidence>
<reference evidence="7 8" key="1">
    <citation type="submission" date="2020-03" db="EMBL/GenBank/DDBJ databases">
        <title>Soil Listeria distribution.</title>
        <authorList>
            <person name="Liao J."/>
            <person name="Wiedmann M."/>
        </authorList>
    </citation>
    <scope>NUCLEOTIDE SEQUENCE [LARGE SCALE GENOMIC DNA]</scope>
    <source>
        <strain evidence="7 8">FSL L7-0149</strain>
    </source>
</reference>
<keyword evidence="5 6" id="KW-0472">Membrane</keyword>
<name>A0A842EZ58_9LIST</name>
<comment type="caution">
    <text evidence="7">The sequence shown here is derived from an EMBL/GenBank/DDBJ whole genome shotgun (WGS) entry which is preliminary data.</text>
</comment>
<evidence type="ECO:0000256" key="6">
    <source>
        <dbReference type="SAM" id="Phobius"/>
    </source>
</evidence>
<accession>A0A842EZ58</accession>
<evidence type="ECO:0000313" key="8">
    <source>
        <dbReference type="Proteomes" id="UP000553016"/>
    </source>
</evidence>
<evidence type="ECO:0000313" key="7">
    <source>
        <dbReference type="EMBL" id="MBC2240445.1"/>
    </source>
</evidence>
<feature type="transmembrane region" description="Helical" evidence="6">
    <location>
        <begin position="313"/>
        <end position="335"/>
    </location>
</feature>
<feature type="transmembrane region" description="Helical" evidence="6">
    <location>
        <begin position="371"/>
        <end position="390"/>
    </location>
</feature>
<feature type="transmembrane region" description="Helical" evidence="6">
    <location>
        <begin position="138"/>
        <end position="159"/>
    </location>
</feature>
<evidence type="ECO:0000256" key="4">
    <source>
        <dbReference type="ARBA" id="ARBA00022989"/>
    </source>
</evidence>
<feature type="transmembrane region" description="Helical" evidence="6">
    <location>
        <begin position="342"/>
        <end position="365"/>
    </location>
</feature>
<dbReference type="RefSeq" id="WP_185540748.1">
    <property type="nucleotide sequence ID" value="NZ_JAARZA010000003.1"/>
</dbReference>
<feature type="transmembrane region" description="Helical" evidence="6">
    <location>
        <begin position="80"/>
        <end position="103"/>
    </location>
</feature>
<comment type="subcellular location">
    <subcellularLocation>
        <location evidence="1">Cell membrane</location>
        <topology evidence="1">Multi-pass membrane protein</topology>
    </subcellularLocation>
</comment>
<organism evidence="7 8">
    <name type="scientific">Listeria booriae</name>
    <dbReference type="NCBI Taxonomy" id="1552123"/>
    <lineage>
        <taxon>Bacteria</taxon>
        <taxon>Bacillati</taxon>
        <taxon>Bacillota</taxon>
        <taxon>Bacilli</taxon>
        <taxon>Bacillales</taxon>
        <taxon>Listeriaceae</taxon>
        <taxon>Listeria</taxon>
    </lineage>
</organism>
<proteinExistence type="predicted"/>
<dbReference type="GO" id="GO:0005886">
    <property type="term" value="C:plasma membrane"/>
    <property type="evidence" value="ECO:0007669"/>
    <property type="project" value="UniProtKB-SubCell"/>
</dbReference>
<dbReference type="AlphaFoldDB" id="A0A842EZ58"/>
<feature type="transmembrane region" description="Helical" evidence="6">
    <location>
        <begin position="46"/>
        <end position="68"/>
    </location>
</feature>